<evidence type="ECO:0000313" key="7">
    <source>
        <dbReference type="Proteomes" id="UP001174909"/>
    </source>
</evidence>
<evidence type="ECO:0000256" key="3">
    <source>
        <dbReference type="SAM" id="MobiDB-lite"/>
    </source>
</evidence>
<name>A0AA35WEI0_GEOBA</name>
<feature type="signal peptide" evidence="4">
    <location>
        <begin position="1"/>
        <end position="20"/>
    </location>
</feature>
<comment type="caution">
    <text evidence="2">Lacks conserved residue(s) required for the propagation of feature annotation.</text>
</comment>
<sequence length="230" mass="24652">MRSHVWSLLAALLRVLLVRGAGPEDPSPECGDEDVRLLTAADNNAISAALDGVLGDVHGSLEICENEVWKKVVLCLNGNGEELWTTENTAVACRELGYPAPGESGAYDIQSTESSRRLSYIPQCMGSEERLEDCSTLNHAGNCDAPLVISCWNSSSDTSVIILMTRTLVSSVKLLVSPASTQTLTPYYSVKQSSSIMYYDLETKPPSELPSSSPLPTPPVEPVPVVRGVG</sequence>
<reference evidence="6" key="1">
    <citation type="submission" date="2023-03" db="EMBL/GenBank/DDBJ databases">
        <authorList>
            <person name="Steffen K."/>
            <person name="Cardenas P."/>
        </authorList>
    </citation>
    <scope>NUCLEOTIDE SEQUENCE</scope>
</reference>
<evidence type="ECO:0000256" key="4">
    <source>
        <dbReference type="SAM" id="SignalP"/>
    </source>
</evidence>
<accession>A0AA35WEI0</accession>
<dbReference type="Proteomes" id="UP001174909">
    <property type="component" value="Unassembled WGS sequence"/>
</dbReference>
<comment type="caution">
    <text evidence="6">The sequence shown here is derived from an EMBL/GenBank/DDBJ whole genome shotgun (WGS) entry which is preliminary data.</text>
</comment>
<evidence type="ECO:0000256" key="1">
    <source>
        <dbReference type="ARBA" id="ARBA00023157"/>
    </source>
</evidence>
<dbReference type="PROSITE" id="PS50287">
    <property type="entry name" value="SRCR_2"/>
    <property type="match status" value="1"/>
</dbReference>
<feature type="disulfide bond" evidence="2">
    <location>
        <begin position="124"/>
        <end position="134"/>
    </location>
</feature>
<dbReference type="Pfam" id="PF00530">
    <property type="entry name" value="SRCR"/>
    <property type="match status" value="1"/>
</dbReference>
<dbReference type="GO" id="GO:0016020">
    <property type="term" value="C:membrane"/>
    <property type="evidence" value="ECO:0007669"/>
    <property type="project" value="InterPro"/>
</dbReference>
<evidence type="ECO:0000256" key="2">
    <source>
        <dbReference type="PROSITE-ProRule" id="PRU00196"/>
    </source>
</evidence>
<dbReference type="InterPro" id="IPR001190">
    <property type="entry name" value="SRCR"/>
</dbReference>
<keyword evidence="4" id="KW-0732">Signal</keyword>
<dbReference type="Gene3D" id="3.10.250.10">
    <property type="entry name" value="SRCR-like domain"/>
    <property type="match status" value="1"/>
</dbReference>
<feature type="chain" id="PRO_5041266591" description="SRCR domain-containing protein" evidence="4">
    <location>
        <begin position="21"/>
        <end position="230"/>
    </location>
</feature>
<dbReference type="InterPro" id="IPR036772">
    <property type="entry name" value="SRCR-like_dom_sf"/>
</dbReference>
<feature type="domain" description="SRCR" evidence="5">
    <location>
        <begin position="35"/>
        <end position="152"/>
    </location>
</feature>
<evidence type="ECO:0000259" key="5">
    <source>
        <dbReference type="PROSITE" id="PS50287"/>
    </source>
</evidence>
<proteinExistence type="predicted"/>
<gene>
    <name evidence="6" type="ORF">GBAR_LOCUS10654</name>
</gene>
<keyword evidence="1 2" id="KW-1015">Disulfide bond</keyword>
<dbReference type="EMBL" id="CASHTH010001644">
    <property type="protein sequence ID" value="CAI8017559.1"/>
    <property type="molecule type" value="Genomic_DNA"/>
</dbReference>
<protein>
    <recommendedName>
        <fullName evidence="5">SRCR domain-containing protein</fullName>
    </recommendedName>
</protein>
<feature type="compositionally biased region" description="Pro residues" evidence="3">
    <location>
        <begin position="213"/>
        <end position="222"/>
    </location>
</feature>
<organism evidence="6 7">
    <name type="scientific">Geodia barretti</name>
    <name type="common">Barrett's horny sponge</name>
    <dbReference type="NCBI Taxonomy" id="519541"/>
    <lineage>
        <taxon>Eukaryota</taxon>
        <taxon>Metazoa</taxon>
        <taxon>Porifera</taxon>
        <taxon>Demospongiae</taxon>
        <taxon>Heteroscleromorpha</taxon>
        <taxon>Tetractinellida</taxon>
        <taxon>Astrophorina</taxon>
        <taxon>Geodiidae</taxon>
        <taxon>Geodia</taxon>
    </lineage>
</organism>
<dbReference type="SMART" id="SM00202">
    <property type="entry name" value="SR"/>
    <property type="match status" value="1"/>
</dbReference>
<feature type="region of interest" description="Disordered" evidence="3">
    <location>
        <begin position="204"/>
        <end position="230"/>
    </location>
</feature>
<evidence type="ECO:0000313" key="6">
    <source>
        <dbReference type="EMBL" id="CAI8017559.1"/>
    </source>
</evidence>
<dbReference type="AlphaFoldDB" id="A0AA35WEI0"/>
<dbReference type="SUPFAM" id="SSF56487">
    <property type="entry name" value="SRCR-like"/>
    <property type="match status" value="1"/>
</dbReference>
<keyword evidence="7" id="KW-1185">Reference proteome</keyword>